<dbReference type="AlphaFoldDB" id="A0AAV1D488"/>
<evidence type="ECO:0000313" key="3">
    <source>
        <dbReference type="Proteomes" id="UP001161247"/>
    </source>
</evidence>
<organism evidence="2 3">
    <name type="scientific">Oldenlandia corymbosa var. corymbosa</name>
    <dbReference type="NCBI Taxonomy" id="529605"/>
    <lineage>
        <taxon>Eukaryota</taxon>
        <taxon>Viridiplantae</taxon>
        <taxon>Streptophyta</taxon>
        <taxon>Embryophyta</taxon>
        <taxon>Tracheophyta</taxon>
        <taxon>Spermatophyta</taxon>
        <taxon>Magnoliopsida</taxon>
        <taxon>eudicotyledons</taxon>
        <taxon>Gunneridae</taxon>
        <taxon>Pentapetalae</taxon>
        <taxon>asterids</taxon>
        <taxon>lamiids</taxon>
        <taxon>Gentianales</taxon>
        <taxon>Rubiaceae</taxon>
        <taxon>Rubioideae</taxon>
        <taxon>Spermacoceae</taxon>
        <taxon>Hedyotis-Oldenlandia complex</taxon>
        <taxon>Oldenlandia</taxon>
    </lineage>
</organism>
<dbReference type="PANTHER" id="PTHR35546">
    <property type="entry name" value="F-BOX PROTEIN INTERACTION DOMAIN PROTEIN-RELATED"/>
    <property type="match status" value="1"/>
</dbReference>
<protein>
    <submittedName>
        <fullName evidence="2">OLC1v1038757C1</fullName>
    </submittedName>
</protein>
<dbReference type="InterPro" id="IPR017451">
    <property type="entry name" value="F-box-assoc_interact_dom"/>
</dbReference>
<evidence type="ECO:0000313" key="2">
    <source>
        <dbReference type="EMBL" id="CAI9101427.1"/>
    </source>
</evidence>
<proteinExistence type="predicted"/>
<dbReference type="Pfam" id="PF24750">
    <property type="entry name" value="b-prop_At3g26010-like"/>
    <property type="match status" value="1"/>
</dbReference>
<accession>A0AAV1D488</accession>
<sequence>MDTCEMMVFKDCKDTSAISGFLLQDRKSSKYVQELVSLYDEQDGSKKNNNNISNTIKIDWKNFRKFDNVKIEASSKEGILCIRADKFPDRTYYVGKPTSDQWFAIPNHKPVDQFPTEQVGLVVLTSDPLTFKMVTLSPKCGANRATNYYGYRCDVFDSRTWTWKRGINDVVLPKMVLFVRQNESLVVNGLIHWLTTDGRVVVFDHEDETYRRFPLPKGVNSLRSSLIEYEGKLGLVTTSEKEGKQLWVVEDDDDSRHHHNWRLIKQQNQDFRSIGILVVQETEVMKFGGFCAQHVFPFRSNFEPIRLEGGA</sequence>
<keyword evidence="3" id="KW-1185">Reference proteome</keyword>
<dbReference type="EMBL" id="OX459121">
    <property type="protein sequence ID" value="CAI9101427.1"/>
    <property type="molecule type" value="Genomic_DNA"/>
</dbReference>
<dbReference type="NCBIfam" id="TIGR01640">
    <property type="entry name" value="F_box_assoc_1"/>
    <property type="match status" value="1"/>
</dbReference>
<gene>
    <name evidence="2" type="ORF">OLC1_LOCUS11016</name>
</gene>
<dbReference type="InterPro" id="IPR055290">
    <property type="entry name" value="At3g26010-like"/>
</dbReference>
<reference evidence="2" key="1">
    <citation type="submission" date="2023-03" db="EMBL/GenBank/DDBJ databases">
        <authorList>
            <person name="Julca I."/>
        </authorList>
    </citation>
    <scope>NUCLEOTIDE SEQUENCE</scope>
</reference>
<feature type="domain" description="F-box protein At3g26010-like beta-propeller" evidence="1">
    <location>
        <begin position="64"/>
        <end position="271"/>
    </location>
</feature>
<evidence type="ECO:0000259" key="1">
    <source>
        <dbReference type="Pfam" id="PF24750"/>
    </source>
</evidence>
<dbReference type="PANTHER" id="PTHR35546:SF16">
    <property type="entry name" value="F-BOX ASSOCIATED UBIQUITINATION EFFECTOR FAMILY PROTEIN-RELATED"/>
    <property type="match status" value="1"/>
</dbReference>
<dbReference type="Proteomes" id="UP001161247">
    <property type="component" value="Chromosome 4"/>
</dbReference>
<dbReference type="InterPro" id="IPR056592">
    <property type="entry name" value="Beta-prop_At3g26010-like"/>
</dbReference>
<name>A0AAV1D488_OLDCO</name>